<keyword evidence="3" id="KW-1185">Reference proteome</keyword>
<dbReference type="STRING" id="796604.A0A2X0P0H3"/>
<reference evidence="2 3" key="1">
    <citation type="submission" date="2016-11" db="EMBL/GenBank/DDBJ databases">
        <authorList>
            <person name="Jaros S."/>
            <person name="Januszkiewicz K."/>
            <person name="Wedrychowicz H."/>
        </authorList>
    </citation>
    <scope>NUCLEOTIDE SEQUENCE [LARGE SCALE GENOMIC DNA]</scope>
</reference>
<name>A0A2X0P0H3_9BASI</name>
<evidence type="ECO:0000313" key="2">
    <source>
        <dbReference type="EMBL" id="SGY26282.1"/>
    </source>
</evidence>
<dbReference type="Proteomes" id="UP000249464">
    <property type="component" value="Unassembled WGS sequence"/>
</dbReference>
<organism evidence="2 3">
    <name type="scientific">Microbotryum silenes-dioicae</name>
    <dbReference type="NCBI Taxonomy" id="796604"/>
    <lineage>
        <taxon>Eukaryota</taxon>
        <taxon>Fungi</taxon>
        <taxon>Dikarya</taxon>
        <taxon>Basidiomycota</taxon>
        <taxon>Pucciniomycotina</taxon>
        <taxon>Microbotryomycetes</taxon>
        <taxon>Microbotryales</taxon>
        <taxon>Microbotryaceae</taxon>
        <taxon>Microbotryum</taxon>
    </lineage>
</organism>
<evidence type="ECO:0000313" key="3">
    <source>
        <dbReference type="Proteomes" id="UP000249464"/>
    </source>
</evidence>
<dbReference type="InterPro" id="IPR039730">
    <property type="entry name" value="Jlp2/Ccd25"/>
</dbReference>
<feature type="compositionally biased region" description="Basic and acidic residues" evidence="1">
    <location>
        <begin position="170"/>
        <end position="211"/>
    </location>
</feature>
<proteinExistence type="predicted"/>
<accession>A0A2X0P0H3</accession>
<evidence type="ECO:0000256" key="1">
    <source>
        <dbReference type="SAM" id="MobiDB-lite"/>
    </source>
</evidence>
<dbReference type="PANTHER" id="PTHR13049">
    <property type="entry name" value="DUF814-RELATED"/>
    <property type="match status" value="1"/>
</dbReference>
<protein>
    <submittedName>
        <fullName evidence="2">BQ5605_C018g08716 protein</fullName>
    </submittedName>
</protein>
<dbReference type="EMBL" id="FQNC01000020">
    <property type="protein sequence ID" value="SGY26282.1"/>
    <property type="molecule type" value="Genomic_DNA"/>
</dbReference>
<sequence length="239" mass="28076">MVYFYNCTAFGEGKTVTIYAGKDKNETLIDCSQTKILYVMRYRRPLTGLLLPADVWVHVDKLSSPHIYIRLPTWIPSQGNKKDNITVIYTPASNLLKTVEMDVGTVVVIVFFVEKAKTLYHRTLTSVSFKNDRLVRRVYVAEHINAIVNRLNKTRVERVVDHEAEKIEREQKEAKERRLESNERRNRELELSRLRKAESESRDYSRLHETKAALSYEEEEAEWNSRQKDGEFDPDEDFM</sequence>
<feature type="region of interest" description="Disordered" evidence="1">
    <location>
        <begin position="170"/>
        <end position="239"/>
    </location>
</feature>
<dbReference type="PANTHER" id="PTHR13049:SF2">
    <property type="entry name" value="COILED-COIL DOMAIN-CONTAINING PROTEIN 25"/>
    <property type="match status" value="1"/>
</dbReference>
<dbReference type="AlphaFoldDB" id="A0A2X0P0H3"/>
<gene>
    <name evidence="2" type="primary">BQ5605_C018g08716</name>
    <name evidence="2" type="ORF">BQ5605_C018G08716</name>
</gene>